<dbReference type="PROSITE" id="PS00498">
    <property type="entry name" value="TYROSINASE_2"/>
    <property type="match status" value="1"/>
</dbReference>
<dbReference type="InterPro" id="IPR008922">
    <property type="entry name" value="Di-copper_centre_dom_sf"/>
</dbReference>
<dbReference type="SUPFAM" id="SSF48056">
    <property type="entry name" value="Di-copper centre-containing domain"/>
    <property type="match status" value="1"/>
</dbReference>
<keyword evidence="9" id="KW-1185">Reference proteome</keyword>
<accession>A0A919EID4</accession>
<name>A0A919EID4_STRFL</name>
<proteinExistence type="inferred from homology"/>
<evidence type="ECO:0000259" key="7">
    <source>
        <dbReference type="PROSITE" id="PS00498"/>
    </source>
</evidence>
<dbReference type="EMBL" id="BNBE01000001">
    <property type="protein sequence ID" value="GHF87212.1"/>
    <property type="molecule type" value="Genomic_DNA"/>
</dbReference>
<organism evidence="8 9">
    <name type="scientific">Streptomyces filamentosus</name>
    <name type="common">Streptomyces roseosporus</name>
    <dbReference type="NCBI Taxonomy" id="67294"/>
    <lineage>
        <taxon>Bacteria</taxon>
        <taxon>Bacillati</taxon>
        <taxon>Actinomycetota</taxon>
        <taxon>Actinomycetes</taxon>
        <taxon>Kitasatosporales</taxon>
        <taxon>Streptomycetaceae</taxon>
        <taxon>Streptomyces</taxon>
    </lineage>
</organism>
<evidence type="ECO:0000313" key="9">
    <source>
        <dbReference type="Proteomes" id="UP000632849"/>
    </source>
</evidence>
<dbReference type="GO" id="GO:0046872">
    <property type="term" value="F:metal ion binding"/>
    <property type="evidence" value="ECO:0007669"/>
    <property type="project" value="UniProtKB-KW"/>
</dbReference>
<comment type="similarity">
    <text evidence="2">Belongs to the tyrosinase family.</text>
</comment>
<dbReference type="Pfam" id="PF00264">
    <property type="entry name" value="Tyrosinase"/>
    <property type="match status" value="1"/>
</dbReference>
<dbReference type="Gene3D" id="1.10.1280.10">
    <property type="entry name" value="Di-copper center containing domain from catechol oxidase"/>
    <property type="match status" value="1"/>
</dbReference>
<gene>
    <name evidence="8" type="ORF">GCM10017667_14690</name>
</gene>
<evidence type="ECO:0000313" key="8">
    <source>
        <dbReference type="EMBL" id="GHF87212.1"/>
    </source>
</evidence>
<feature type="domain" description="Tyrosinase copper-binding" evidence="6">
    <location>
        <begin position="55"/>
        <end position="72"/>
    </location>
</feature>
<evidence type="ECO:0000256" key="3">
    <source>
        <dbReference type="ARBA" id="ARBA00022723"/>
    </source>
</evidence>
<evidence type="ECO:0000259" key="6">
    <source>
        <dbReference type="PROSITE" id="PS00497"/>
    </source>
</evidence>
<evidence type="ECO:0000256" key="1">
    <source>
        <dbReference type="ARBA" id="ARBA00001973"/>
    </source>
</evidence>
<keyword evidence="3" id="KW-0479">Metal-binding</keyword>
<reference evidence="8" key="1">
    <citation type="journal article" date="2014" name="Int. J. Syst. Evol. Microbiol.">
        <title>Complete genome sequence of Corynebacterium casei LMG S-19264T (=DSM 44701T), isolated from a smear-ripened cheese.</title>
        <authorList>
            <consortium name="US DOE Joint Genome Institute (JGI-PGF)"/>
            <person name="Walter F."/>
            <person name="Albersmeier A."/>
            <person name="Kalinowski J."/>
            <person name="Ruckert C."/>
        </authorList>
    </citation>
    <scope>NUCLEOTIDE SEQUENCE</scope>
    <source>
        <strain evidence="8">JCM 4122</strain>
    </source>
</reference>
<dbReference type="RefSeq" id="WP_150231173.1">
    <property type="nucleotide sequence ID" value="NZ_BNBE01000001.1"/>
</dbReference>
<dbReference type="GeneID" id="95661283"/>
<dbReference type="Proteomes" id="UP000632849">
    <property type="component" value="Unassembled WGS sequence"/>
</dbReference>
<dbReference type="AlphaFoldDB" id="A0A919EID4"/>
<keyword evidence="4" id="KW-0560">Oxidoreductase</keyword>
<dbReference type="InterPro" id="IPR050316">
    <property type="entry name" value="Tyrosinase/Hemocyanin"/>
</dbReference>
<dbReference type="InterPro" id="IPR002227">
    <property type="entry name" value="Tyrosinase_Cu-bd"/>
</dbReference>
<reference evidence="8" key="2">
    <citation type="submission" date="2020-09" db="EMBL/GenBank/DDBJ databases">
        <authorList>
            <person name="Sun Q."/>
            <person name="Ohkuma M."/>
        </authorList>
    </citation>
    <scope>NUCLEOTIDE SEQUENCE</scope>
    <source>
        <strain evidence="8">JCM 4122</strain>
    </source>
</reference>
<dbReference type="PRINTS" id="PR00092">
    <property type="entry name" value="TYROSINASE"/>
</dbReference>
<dbReference type="PROSITE" id="PS00497">
    <property type="entry name" value="TYROSINASE_1"/>
    <property type="match status" value="1"/>
</dbReference>
<dbReference type="PANTHER" id="PTHR11474:SF126">
    <property type="entry name" value="TYROSINASE-LIKE PROTEIN TYR-1-RELATED"/>
    <property type="match status" value="1"/>
</dbReference>
<comment type="caution">
    <text evidence="8">The sequence shown here is derived from an EMBL/GenBank/DDBJ whole genome shotgun (WGS) entry which is preliminary data.</text>
</comment>
<dbReference type="PANTHER" id="PTHR11474">
    <property type="entry name" value="TYROSINASE FAMILY MEMBER"/>
    <property type="match status" value="1"/>
</dbReference>
<keyword evidence="5" id="KW-0186">Copper</keyword>
<evidence type="ECO:0000256" key="4">
    <source>
        <dbReference type="ARBA" id="ARBA00023002"/>
    </source>
</evidence>
<protein>
    <submittedName>
        <fullName evidence="8">Tyrosinase</fullName>
    </submittedName>
</protein>
<comment type="cofactor">
    <cofactor evidence="1">
        <name>Cu(2+)</name>
        <dbReference type="ChEBI" id="CHEBI:29036"/>
    </cofactor>
</comment>
<evidence type="ECO:0000256" key="5">
    <source>
        <dbReference type="ARBA" id="ARBA00023008"/>
    </source>
</evidence>
<dbReference type="GO" id="GO:0016491">
    <property type="term" value="F:oxidoreductase activity"/>
    <property type="evidence" value="ECO:0007669"/>
    <property type="project" value="UniProtKB-KW"/>
</dbReference>
<feature type="domain" description="Tyrosinase copper-binding" evidence="7">
    <location>
        <begin position="219"/>
        <end position="230"/>
    </location>
</feature>
<sequence>MVYTRKNQRDLTTTERRRFVAAVLELKRRGEYDEFVRMHIDYYTADGGGRLRTAHMTPSFLPWHRKFLLEFERALRRIDATVTVPYWDWTRDNSPASSLWAEDFLGGNGRRSDLQVTTGPFAYARGKWTVKHAMTEISYLTRDFGRPRDPIPLPTAAQLEEVMRERTYDTAPWNSTSPSGFRNRLEGWAQGSGNDRFRIHNRVHRWVGGLMLGGGSVNDPVFWLHHSFVDLVWSRWQQRNPGAAYLPAEPPPLGDAQYRKVLGRHQPMAPWGVTPAEMFDHSRLYRYA</sequence>
<evidence type="ECO:0000256" key="2">
    <source>
        <dbReference type="ARBA" id="ARBA00009928"/>
    </source>
</evidence>